<gene>
    <name evidence="4" type="ORF">SPSC_05407</name>
</gene>
<feature type="domain" description="RING-type" evidence="3">
    <location>
        <begin position="863"/>
        <end position="905"/>
    </location>
</feature>
<feature type="region of interest" description="Disordered" evidence="2">
    <location>
        <begin position="672"/>
        <end position="703"/>
    </location>
</feature>
<keyword evidence="1" id="KW-0479">Metal-binding</keyword>
<feature type="compositionally biased region" description="Low complexity" evidence="2">
    <location>
        <begin position="196"/>
        <end position="209"/>
    </location>
</feature>
<feature type="region of interest" description="Disordered" evidence="2">
    <location>
        <begin position="196"/>
        <end position="231"/>
    </location>
</feature>
<dbReference type="OrthoDB" id="8062037at2759"/>
<feature type="compositionally biased region" description="Polar residues" evidence="2">
    <location>
        <begin position="121"/>
        <end position="141"/>
    </location>
</feature>
<keyword evidence="1" id="KW-0862">Zinc</keyword>
<feature type="compositionally biased region" description="Polar residues" evidence="2">
    <location>
        <begin position="689"/>
        <end position="701"/>
    </location>
</feature>
<dbReference type="GO" id="GO:0008270">
    <property type="term" value="F:zinc ion binding"/>
    <property type="evidence" value="ECO:0007669"/>
    <property type="project" value="UniProtKB-KW"/>
</dbReference>
<dbReference type="InterPro" id="IPR013083">
    <property type="entry name" value="Znf_RING/FYVE/PHD"/>
</dbReference>
<feature type="compositionally biased region" description="Polar residues" evidence="2">
    <location>
        <begin position="379"/>
        <end position="412"/>
    </location>
</feature>
<feature type="compositionally biased region" description="Polar residues" evidence="2">
    <location>
        <begin position="486"/>
        <end position="501"/>
    </location>
</feature>
<feature type="compositionally biased region" description="Basic and acidic residues" evidence="2">
    <location>
        <begin position="621"/>
        <end position="644"/>
    </location>
</feature>
<name>A0A127ZHC9_9BASI</name>
<dbReference type="AlphaFoldDB" id="A0A127ZHC9"/>
<feature type="region of interest" description="Disordered" evidence="2">
    <location>
        <begin position="486"/>
        <end position="512"/>
    </location>
</feature>
<feature type="compositionally biased region" description="Basic and acidic residues" evidence="2">
    <location>
        <begin position="31"/>
        <end position="46"/>
    </location>
</feature>
<keyword evidence="1" id="KW-0863">Zinc-finger</keyword>
<feature type="region of interest" description="Disordered" evidence="2">
    <location>
        <begin position="288"/>
        <end position="308"/>
    </location>
</feature>
<feature type="compositionally biased region" description="Low complexity" evidence="2">
    <location>
        <begin position="64"/>
        <end position="75"/>
    </location>
</feature>
<feature type="compositionally biased region" description="Low complexity" evidence="2">
    <location>
        <begin position="156"/>
        <end position="172"/>
    </location>
</feature>
<feature type="compositionally biased region" description="Basic and acidic residues" evidence="2">
    <location>
        <begin position="79"/>
        <end position="104"/>
    </location>
</feature>
<evidence type="ECO:0000313" key="4">
    <source>
        <dbReference type="EMBL" id="CDU25514.1"/>
    </source>
</evidence>
<evidence type="ECO:0000259" key="3">
    <source>
        <dbReference type="PROSITE" id="PS50089"/>
    </source>
</evidence>
<sequence>MDHLALFDGFAASTSLDLTRLPAAADLDGSYSDRRDANKGKARACEDFDNEPTFQSVVSTPAESSRSGRSLSALSDNTSRLRDSRSADHSDTKGKARQLLRDVHPYASASAADSHPVRRPWTSTSNDTRNCEPSASVSWSCHDSCHDEASRKRSIRQMGSSPSSSPRQPTRPLHAAQACSSTSQFSLNLVTSNASSSSSFPLASASSHAQPATQNKKRRSLRSGGDNQNDTFALRSEQHTPRAHAAVETLPVDTCLRSERHARRASLLVNSSTRDSLTFAQNPTLGVSTELSDDLSRSEQASSDLSRRRSAYIAVARAQRSNSTVRRRRGFYLRDADLLFNDPSEESLASSSDRPNSSTCDTFTAEFNRAVDLRLATQPDSTQSGAFTSSAVSAPQAGHQQISRGATTQPSAPQLPYPRTASPLAISFAAVEADQLRQEAQLGLTARPTSRRRIPVPVHSAFLYAHEDAAPSAVSSRRTLDDQAYWETSSTQQPERSSGTPPNDYHIFGRHESTQRNNYAWRVEARRADATATTAVTQDSTPDSVRFDARRPYHVQFSAHTALESRTREYATVDDFGAVQRPFGLPGSRLTRRPYRSSAEDSPETGPSAAAEAMRVHTTHLRRDADPSTDRQADEAREQRDSPPHWRRTHFGLSAPSRLPERHVAISTAQPRFEPAAEGPTWEPRRSTGLVSSRGSPSTSLYRGRHENESALDFLGRLMSLDSMLDDLVARDAEPGLFHMAFESGRRQTHPHPRHLGHTPASTSSTFVHSPHLAFDPRNFIADEDWANYYSYERLVQLDESLGAVEISVPQSLIDTLPTCEYGKWDGGSCRQGDALSASPPLVGKGKGKQKVEPPTTSRDTMCPICREDYLDSDMLMSLNNCCHAFHADCIKTWFKKAKTCPLCRADAFDNISLPVLPFESSSSSITTTADFTAPGTFW</sequence>
<dbReference type="GO" id="GO:0016567">
    <property type="term" value="P:protein ubiquitination"/>
    <property type="evidence" value="ECO:0007669"/>
    <property type="project" value="TreeGrafter"/>
</dbReference>
<dbReference type="CDD" id="cd16454">
    <property type="entry name" value="RING-H2_PA-TM-RING"/>
    <property type="match status" value="1"/>
</dbReference>
<proteinExistence type="predicted"/>
<feature type="region of interest" description="Disordered" evidence="2">
    <location>
        <begin position="28"/>
        <end position="179"/>
    </location>
</feature>
<dbReference type="SMART" id="SM00184">
    <property type="entry name" value="RING"/>
    <property type="match status" value="1"/>
</dbReference>
<dbReference type="PANTHER" id="PTHR46171:SF3">
    <property type="entry name" value="GH10160P"/>
    <property type="match status" value="1"/>
</dbReference>
<feature type="compositionally biased region" description="Polar residues" evidence="2">
    <location>
        <begin position="52"/>
        <end position="63"/>
    </location>
</feature>
<dbReference type="InterPro" id="IPR001841">
    <property type="entry name" value="Znf_RING"/>
</dbReference>
<dbReference type="PROSITE" id="PS50089">
    <property type="entry name" value="ZF_RING_2"/>
    <property type="match status" value="1"/>
</dbReference>
<dbReference type="PANTHER" id="PTHR46171">
    <property type="entry name" value="GH10160P"/>
    <property type="match status" value="1"/>
</dbReference>
<dbReference type="GO" id="GO:0061630">
    <property type="term" value="F:ubiquitin protein ligase activity"/>
    <property type="evidence" value="ECO:0007669"/>
    <property type="project" value="TreeGrafter"/>
</dbReference>
<dbReference type="Pfam" id="PF13639">
    <property type="entry name" value="zf-RING_2"/>
    <property type="match status" value="1"/>
</dbReference>
<dbReference type="SUPFAM" id="SSF57850">
    <property type="entry name" value="RING/U-box"/>
    <property type="match status" value="1"/>
</dbReference>
<evidence type="ECO:0000256" key="2">
    <source>
        <dbReference type="SAM" id="MobiDB-lite"/>
    </source>
</evidence>
<protein>
    <recommendedName>
        <fullName evidence="3">RING-type domain-containing protein</fullName>
    </recommendedName>
</protein>
<dbReference type="EMBL" id="LK056686">
    <property type="protein sequence ID" value="CDU25514.1"/>
    <property type="molecule type" value="Genomic_DNA"/>
</dbReference>
<accession>A0A127ZHC9</accession>
<evidence type="ECO:0000256" key="1">
    <source>
        <dbReference type="PROSITE-ProRule" id="PRU00175"/>
    </source>
</evidence>
<dbReference type="Gene3D" id="3.30.40.10">
    <property type="entry name" value="Zinc/RING finger domain, C3HC4 (zinc finger)"/>
    <property type="match status" value="1"/>
</dbReference>
<reference evidence="4" key="1">
    <citation type="submission" date="2014-06" db="EMBL/GenBank/DDBJ databases">
        <authorList>
            <person name="Ju J."/>
            <person name="Zhang J."/>
        </authorList>
    </citation>
    <scope>NUCLEOTIDE SEQUENCE</scope>
    <source>
        <strain evidence="4">SscI8</strain>
    </source>
</reference>
<organism evidence="4">
    <name type="scientific">Sporisorium scitamineum</name>
    <dbReference type="NCBI Taxonomy" id="49012"/>
    <lineage>
        <taxon>Eukaryota</taxon>
        <taxon>Fungi</taxon>
        <taxon>Dikarya</taxon>
        <taxon>Basidiomycota</taxon>
        <taxon>Ustilaginomycotina</taxon>
        <taxon>Ustilaginomycetes</taxon>
        <taxon>Ustilaginales</taxon>
        <taxon>Ustilaginaceae</taxon>
        <taxon>Sporisorium</taxon>
    </lineage>
</organism>
<feature type="region of interest" description="Disordered" evidence="2">
    <location>
        <begin position="379"/>
        <end position="419"/>
    </location>
</feature>
<feature type="region of interest" description="Disordered" evidence="2">
    <location>
        <begin position="582"/>
        <end position="654"/>
    </location>
</feature>